<dbReference type="OrthoDB" id="8756528at2"/>
<accession>A0A1X7DHR5</accession>
<evidence type="ECO:0000256" key="1">
    <source>
        <dbReference type="SAM" id="SignalP"/>
    </source>
</evidence>
<evidence type="ECO:0000313" key="3">
    <source>
        <dbReference type="Proteomes" id="UP000192911"/>
    </source>
</evidence>
<dbReference type="EMBL" id="FXAH01000003">
    <property type="protein sequence ID" value="SMF15647.1"/>
    <property type="molecule type" value="Genomic_DNA"/>
</dbReference>
<dbReference type="RefSeq" id="WP_139831131.1">
    <property type="nucleotide sequence ID" value="NZ_BSQD01000003.1"/>
</dbReference>
<proteinExistence type="predicted"/>
<dbReference type="STRING" id="28094.SAMN06295900_103229"/>
<dbReference type="PROSITE" id="PS51257">
    <property type="entry name" value="PROKAR_LIPOPROTEIN"/>
    <property type="match status" value="1"/>
</dbReference>
<feature type="chain" id="PRO_5013049977" description="Lipoprotein" evidence="1">
    <location>
        <begin position="22"/>
        <end position="113"/>
    </location>
</feature>
<gene>
    <name evidence="2" type="ORF">SAMN06295900_103229</name>
</gene>
<dbReference type="GeneID" id="95548558"/>
<keyword evidence="1" id="KW-0732">Signal</keyword>
<dbReference type="NCBIfam" id="NF042415">
    <property type="entry name" value="STY0301_fam"/>
    <property type="match status" value="1"/>
</dbReference>
<dbReference type="AlphaFoldDB" id="A0A1X7DHR5"/>
<organism evidence="2 3">
    <name type="scientific">Trinickia caryophylli</name>
    <name type="common">Paraburkholderia caryophylli</name>
    <dbReference type="NCBI Taxonomy" id="28094"/>
    <lineage>
        <taxon>Bacteria</taxon>
        <taxon>Pseudomonadati</taxon>
        <taxon>Pseudomonadota</taxon>
        <taxon>Betaproteobacteria</taxon>
        <taxon>Burkholderiales</taxon>
        <taxon>Burkholderiaceae</taxon>
        <taxon>Trinickia</taxon>
    </lineage>
</organism>
<reference evidence="3" key="1">
    <citation type="submission" date="2017-04" db="EMBL/GenBank/DDBJ databases">
        <authorList>
            <person name="Varghese N."/>
            <person name="Submissions S."/>
        </authorList>
    </citation>
    <scope>NUCLEOTIDE SEQUENCE [LARGE SCALE GENOMIC DNA]</scope>
    <source>
        <strain evidence="3">Ballard 720</strain>
    </source>
</reference>
<dbReference type="Proteomes" id="UP000192911">
    <property type="component" value="Unassembled WGS sequence"/>
</dbReference>
<keyword evidence="3" id="KW-1185">Reference proteome</keyword>
<dbReference type="InterPro" id="IPR049973">
    <property type="entry name" value="STY0301-like"/>
</dbReference>
<name>A0A1X7DHR5_TRICW</name>
<evidence type="ECO:0008006" key="4">
    <source>
        <dbReference type="Google" id="ProtNLM"/>
    </source>
</evidence>
<evidence type="ECO:0000313" key="2">
    <source>
        <dbReference type="EMBL" id="SMF15647.1"/>
    </source>
</evidence>
<protein>
    <recommendedName>
        <fullName evidence="4">Lipoprotein</fullName>
    </recommendedName>
</protein>
<feature type="signal peptide" evidence="1">
    <location>
        <begin position="1"/>
        <end position="21"/>
    </location>
</feature>
<sequence>MWSSKVLAALAGAVLATAACAAPKHKFECPSSLKVAGHEHALDNASLFDGPPEKQVDLIPISGKTADRWDLTDVDPYLVCRYEGTSQVVTIHAEGAKACEVTSKPFAAYCTGR</sequence>